<dbReference type="AlphaFoldDB" id="A0A516H1F2"/>
<comment type="subcellular location">
    <subcellularLocation>
        <location evidence="1">Cell envelope</location>
    </subcellularLocation>
</comment>
<evidence type="ECO:0000256" key="2">
    <source>
        <dbReference type="ARBA" id="ARBA00007639"/>
    </source>
</evidence>
<dbReference type="OrthoDB" id="9804917at2"/>
<evidence type="ECO:0000256" key="4">
    <source>
        <dbReference type="SAM" id="SignalP"/>
    </source>
</evidence>
<dbReference type="InterPro" id="IPR025997">
    <property type="entry name" value="SBP_2_dom"/>
</dbReference>
<feature type="signal peptide" evidence="4">
    <location>
        <begin position="1"/>
        <end position="26"/>
    </location>
</feature>
<gene>
    <name evidence="6" type="ORF">FNB15_10075</name>
</gene>
<dbReference type="Proteomes" id="UP000317496">
    <property type="component" value="Chromosome"/>
</dbReference>
<evidence type="ECO:0000256" key="3">
    <source>
        <dbReference type="ARBA" id="ARBA00022729"/>
    </source>
</evidence>
<evidence type="ECO:0000313" key="7">
    <source>
        <dbReference type="Proteomes" id="UP000317496"/>
    </source>
</evidence>
<feature type="chain" id="PRO_5021796072" evidence="4">
    <location>
        <begin position="27"/>
        <end position="335"/>
    </location>
</feature>
<evidence type="ECO:0000313" key="6">
    <source>
        <dbReference type="EMBL" id="QDO97594.1"/>
    </source>
</evidence>
<comment type="similarity">
    <text evidence="2">Belongs to the bacterial solute-binding protein 2 family.</text>
</comment>
<dbReference type="RefSeq" id="WP_144068575.1">
    <property type="nucleotide sequence ID" value="NZ_CP041636.1"/>
</dbReference>
<keyword evidence="7" id="KW-1185">Reference proteome</keyword>
<dbReference type="EMBL" id="CP041636">
    <property type="protein sequence ID" value="QDO97594.1"/>
    <property type="molecule type" value="Genomic_DNA"/>
</dbReference>
<dbReference type="GO" id="GO:0030313">
    <property type="term" value="C:cell envelope"/>
    <property type="evidence" value="ECO:0007669"/>
    <property type="project" value="UniProtKB-SubCell"/>
</dbReference>
<proteinExistence type="inferred from homology"/>
<organism evidence="6 7">
    <name type="scientific">Ferrovibrio terrae</name>
    <dbReference type="NCBI Taxonomy" id="2594003"/>
    <lineage>
        <taxon>Bacteria</taxon>
        <taxon>Pseudomonadati</taxon>
        <taxon>Pseudomonadota</taxon>
        <taxon>Alphaproteobacteria</taxon>
        <taxon>Rhodospirillales</taxon>
        <taxon>Rhodospirillaceae</taxon>
        <taxon>Ferrovibrio</taxon>
    </lineage>
</organism>
<sequence length="335" mass="35554">MKGITALLAAAAILSASSLASTSATAQGIDDPARASHYAAFKGKRVVFVPIAMGFDLTEGWAAGIRNALEPLGVKFDIRDPNWNTDAGAQAITSLIAEKPDAIVVHNPDVQSYARLLKRAEEAGIYVVQVNMRSSYSTDGFAGADYVGMGERIANRLIEKCSPANGGNGKIAIMQGVLTAAASAYQMKGLDNVLSKNPQMKVVANQAADWDATKARSIMATVLQQHPDLCGGVGFWDVMDVGTGAAIRESGKKVHWITQGGGNQAACDNLSKDVYSEVVSYDVPAQARDIANIIQSLFQNKPKPGATKTTLFSPLTFITKESMKPGACWTLETKK</sequence>
<accession>A0A516H1F2</accession>
<evidence type="ECO:0000256" key="1">
    <source>
        <dbReference type="ARBA" id="ARBA00004196"/>
    </source>
</evidence>
<dbReference type="PANTHER" id="PTHR46847">
    <property type="entry name" value="D-ALLOSE-BINDING PERIPLASMIC PROTEIN-RELATED"/>
    <property type="match status" value="1"/>
</dbReference>
<dbReference type="Gene3D" id="3.40.50.2300">
    <property type="match status" value="2"/>
</dbReference>
<dbReference type="InterPro" id="IPR028082">
    <property type="entry name" value="Peripla_BP_I"/>
</dbReference>
<protein>
    <submittedName>
        <fullName evidence="6">Sugar ABC transporter substrate-binding protein</fullName>
    </submittedName>
</protein>
<keyword evidence="3 4" id="KW-0732">Signal</keyword>
<reference evidence="6 7" key="1">
    <citation type="submission" date="2019-07" db="EMBL/GenBank/DDBJ databases">
        <title>Genome sequencing for Ferrovibrio sp. K5.</title>
        <authorList>
            <person name="Park S.-J."/>
        </authorList>
    </citation>
    <scope>NUCLEOTIDE SEQUENCE [LARGE SCALE GENOMIC DNA]</scope>
    <source>
        <strain evidence="6 7">K5</strain>
    </source>
</reference>
<dbReference type="GO" id="GO:0030246">
    <property type="term" value="F:carbohydrate binding"/>
    <property type="evidence" value="ECO:0007669"/>
    <property type="project" value="UniProtKB-ARBA"/>
</dbReference>
<dbReference type="CDD" id="cd01536">
    <property type="entry name" value="PBP1_ABC_sugar_binding-like"/>
    <property type="match status" value="1"/>
</dbReference>
<dbReference type="SUPFAM" id="SSF53822">
    <property type="entry name" value="Periplasmic binding protein-like I"/>
    <property type="match status" value="1"/>
</dbReference>
<dbReference type="Pfam" id="PF13407">
    <property type="entry name" value="Peripla_BP_4"/>
    <property type="match status" value="1"/>
</dbReference>
<evidence type="ECO:0000259" key="5">
    <source>
        <dbReference type="Pfam" id="PF13407"/>
    </source>
</evidence>
<feature type="domain" description="Periplasmic binding protein" evidence="5">
    <location>
        <begin position="47"/>
        <end position="301"/>
    </location>
</feature>
<name>A0A516H1F2_9PROT</name>
<dbReference type="PANTHER" id="PTHR46847:SF1">
    <property type="entry name" value="D-ALLOSE-BINDING PERIPLASMIC PROTEIN-RELATED"/>
    <property type="match status" value="1"/>
</dbReference>
<dbReference type="KEGG" id="fer:FNB15_10075"/>